<evidence type="ECO:0000313" key="4">
    <source>
        <dbReference type="EMBL" id="RJG03510.1"/>
    </source>
</evidence>
<keyword evidence="5" id="KW-1185">Reference proteome</keyword>
<evidence type="ECO:0000313" key="5">
    <source>
        <dbReference type="Proteomes" id="UP000266327"/>
    </source>
</evidence>
<dbReference type="InterPro" id="IPR051909">
    <property type="entry name" value="MFP_Cation_Efflux"/>
</dbReference>
<dbReference type="Proteomes" id="UP000266327">
    <property type="component" value="Unassembled WGS sequence"/>
</dbReference>
<dbReference type="EMBL" id="QYUQ01000002">
    <property type="protein sequence ID" value="RJG03510.1"/>
    <property type="molecule type" value="Genomic_DNA"/>
</dbReference>
<dbReference type="Gene3D" id="2.40.420.20">
    <property type="match status" value="1"/>
</dbReference>
<dbReference type="RefSeq" id="WP_119788015.1">
    <property type="nucleotide sequence ID" value="NZ_QYUQ01000002.1"/>
</dbReference>
<proteinExistence type="predicted"/>
<evidence type="ECO:0000256" key="1">
    <source>
        <dbReference type="ARBA" id="ARBA00022448"/>
    </source>
</evidence>
<dbReference type="GO" id="GO:0015679">
    <property type="term" value="P:plasma membrane copper ion transport"/>
    <property type="evidence" value="ECO:0007669"/>
    <property type="project" value="TreeGrafter"/>
</dbReference>
<gene>
    <name evidence="4" type="ORF">D3878_19500</name>
</gene>
<accession>A0A3A3GRC8</accession>
<dbReference type="PANTHER" id="PTHR30097">
    <property type="entry name" value="CATION EFFLUX SYSTEM PROTEIN CUSB"/>
    <property type="match status" value="1"/>
</dbReference>
<dbReference type="OrthoDB" id="7059230at2"/>
<feature type="region of interest" description="Disordered" evidence="2">
    <location>
        <begin position="29"/>
        <end position="55"/>
    </location>
</feature>
<dbReference type="SUPFAM" id="SSF111369">
    <property type="entry name" value="HlyD-like secretion proteins"/>
    <property type="match status" value="1"/>
</dbReference>
<dbReference type="GO" id="GO:0060003">
    <property type="term" value="P:copper ion export"/>
    <property type="evidence" value="ECO:0007669"/>
    <property type="project" value="TreeGrafter"/>
</dbReference>
<dbReference type="PANTHER" id="PTHR30097:SF4">
    <property type="entry name" value="SLR6042 PROTEIN"/>
    <property type="match status" value="1"/>
</dbReference>
<keyword evidence="1" id="KW-0813">Transport</keyword>
<evidence type="ECO:0000256" key="2">
    <source>
        <dbReference type="SAM" id="MobiDB-lite"/>
    </source>
</evidence>
<dbReference type="AlphaFoldDB" id="A0A3A3GRC8"/>
<sequence length="373" mass="38499">MLTKVASSLILLIAAGLVSSAAIAAPGAHGPGGEHLDAPASSNASGLARLPDGSVNVPKQAQRRMAIRTVMAHEAEHPLTVELNGRIGIDPNAGGRVQAPYAGRIEPGPKGLPVAGQRVEKGQLLVRVRPVGEAIERGNQQAQLAEIRANRTLAAQRVQRLESLEGTVPQKEIEAARAELTSLIGRERAVGASIGGSEAITASASGIVASANVLSGQIVDAREVLFEIVDPNRMVVEATTTDVTLAGRIAAATLTGIPGVELTLLGGGRSLRDGALPVNFRASAKDASLAIGQPVTVVAKLTDKVKGIALPAEALVRNPSNEPVVWIKSGAERFIAQPVESRPLDAKTIVVTKGLAAENRVVVSGASLINQIR</sequence>
<name>A0A3A3GRC8_9BURK</name>
<protein>
    <submittedName>
        <fullName evidence="4">HlyD family efflux transporter periplasmic adaptor subunit</fullName>
    </submittedName>
</protein>
<dbReference type="GO" id="GO:0046914">
    <property type="term" value="F:transition metal ion binding"/>
    <property type="evidence" value="ECO:0007669"/>
    <property type="project" value="TreeGrafter"/>
</dbReference>
<dbReference type="Gene3D" id="2.40.50.100">
    <property type="match status" value="1"/>
</dbReference>
<dbReference type="Gene3D" id="2.40.30.170">
    <property type="match status" value="1"/>
</dbReference>
<feature type="chain" id="PRO_5017469676" evidence="3">
    <location>
        <begin position="25"/>
        <end position="373"/>
    </location>
</feature>
<reference evidence="5" key="1">
    <citation type="submission" date="2018-09" db="EMBL/GenBank/DDBJ databases">
        <authorList>
            <person name="Zhu H."/>
        </authorList>
    </citation>
    <scope>NUCLEOTIDE SEQUENCE [LARGE SCALE GENOMIC DNA]</scope>
    <source>
        <strain evidence="5">K1S02-23</strain>
    </source>
</reference>
<evidence type="ECO:0000256" key="3">
    <source>
        <dbReference type="SAM" id="SignalP"/>
    </source>
</evidence>
<dbReference type="GO" id="GO:0030288">
    <property type="term" value="C:outer membrane-bounded periplasmic space"/>
    <property type="evidence" value="ECO:0007669"/>
    <property type="project" value="TreeGrafter"/>
</dbReference>
<organism evidence="4 5">
    <name type="scientific">Noviherbaspirillum sedimenti</name>
    <dbReference type="NCBI Taxonomy" id="2320865"/>
    <lineage>
        <taxon>Bacteria</taxon>
        <taxon>Pseudomonadati</taxon>
        <taxon>Pseudomonadota</taxon>
        <taxon>Betaproteobacteria</taxon>
        <taxon>Burkholderiales</taxon>
        <taxon>Oxalobacteraceae</taxon>
        <taxon>Noviherbaspirillum</taxon>
    </lineage>
</organism>
<comment type="caution">
    <text evidence="4">The sequence shown here is derived from an EMBL/GenBank/DDBJ whole genome shotgun (WGS) entry which is preliminary data.</text>
</comment>
<dbReference type="Gene3D" id="1.10.287.470">
    <property type="entry name" value="Helix hairpin bin"/>
    <property type="match status" value="1"/>
</dbReference>
<keyword evidence="3" id="KW-0732">Signal</keyword>
<feature type="signal peptide" evidence="3">
    <location>
        <begin position="1"/>
        <end position="24"/>
    </location>
</feature>